<sequence length="44" mass="5137">MEYNVKALADTLSNATFSIMDEVRHLLMTEQFHKINKTIENLIL</sequence>
<evidence type="ECO:0000313" key="1">
    <source>
        <dbReference type="EMBL" id="SVE40636.1"/>
    </source>
</evidence>
<dbReference type="AlphaFoldDB" id="A0A383D7X3"/>
<dbReference type="EMBL" id="UINC01215103">
    <property type="protein sequence ID" value="SVE40636.1"/>
    <property type="molecule type" value="Genomic_DNA"/>
</dbReference>
<proteinExistence type="predicted"/>
<organism evidence="1">
    <name type="scientific">marine metagenome</name>
    <dbReference type="NCBI Taxonomy" id="408172"/>
    <lineage>
        <taxon>unclassified sequences</taxon>
        <taxon>metagenomes</taxon>
        <taxon>ecological metagenomes</taxon>
    </lineage>
</organism>
<name>A0A383D7X3_9ZZZZ</name>
<accession>A0A383D7X3</accession>
<reference evidence="1" key="1">
    <citation type="submission" date="2018-05" db="EMBL/GenBank/DDBJ databases">
        <authorList>
            <person name="Lanie J.A."/>
            <person name="Ng W.-L."/>
            <person name="Kazmierczak K.M."/>
            <person name="Andrzejewski T.M."/>
            <person name="Davidsen T.M."/>
            <person name="Wayne K.J."/>
            <person name="Tettelin H."/>
            <person name="Glass J.I."/>
            <person name="Rusch D."/>
            <person name="Podicherti R."/>
            <person name="Tsui H.-C.T."/>
            <person name="Winkler M.E."/>
        </authorList>
    </citation>
    <scope>NUCLEOTIDE SEQUENCE</scope>
</reference>
<gene>
    <name evidence="1" type="ORF">METZ01_LOCUS493490</name>
</gene>
<protein>
    <submittedName>
        <fullName evidence="1">Uncharacterized protein</fullName>
    </submittedName>
</protein>